<evidence type="ECO:0008006" key="3">
    <source>
        <dbReference type="Google" id="ProtNLM"/>
    </source>
</evidence>
<evidence type="ECO:0000313" key="2">
    <source>
        <dbReference type="Proteomes" id="UP000721442"/>
    </source>
</evidence>
<organism evidence="1 2">
    <name type="scientific">Candidatus Enterousia excrementavium</name>
    <dbReference type="NCBI Taxonomy" id="2840789"/>
    <lineage>
        <taxon>Bacteria</taxon>
        <taxon>Pseudomonadati</taxon>
        <taxon>Pseudomonadota</taxon>
        <taxon>Alphaproteobacteria</taxon>
        <taxon>Candidatus Enterousia</taxon>
    </lineage>
</organism>
<proteinExistence type="predicted"/>
<reference evidence="1" key="1">
    <citation type="submission" date="2020-10" db="EMBL/GenBank/DDBJ databases">
        <authorList>
            <person name="Gilroy R."/>
        </authorList>
    </citation>
    <scope>NUCLEOTIDE SEQUENCE</scope>
    <source>
        <strain evidence="1">B1-16210</strain>
    </source>
</reference>
<accession>A0A940DFV1</accession>
<dbReference type="Proteomes" id="UP000721442">
    <property type="component" value="Unassembled WGS sequence"/>
</dbReference>
<dbReference type="EMBL" id="JADINE010000002">
    <property type="protein sequence ID" value="MBO8406856.1"/>
    <property type="molecule type" value="Genomic_DNA"/>
</dbReference>
<sequence>MKKFLLVGMCGAMLAACDSANVEMEKYCLQSAENSGMEITEETRAHCKCVNEQLIESFGAEKTAAFAKFMHAYETQGQAAAEKVTAEYDFSLSPVYDSFLEVSIMCALESGLISEEDLAE</sequence>
<reference evidence="1" key="2">
    <citation type="journal article" date="2021" name="PeerJ">
        <title>Extensive microbial diversity within the chicken gut microbiome revealed by metagenomics and culture.</title>
        <authorList>
            <person name="Gilroy R."/>
            <person name="Ravi A."/>
            <person name="Getino M."/>
            <person name="Pursley I."/>
            <person name="Horton D.L."/>
            <person name="Alikhan N.F."/>
            <person name="Baker D."/>
            <person name="Gharbi K."/>
            <person name="Hall N."/>
            <person name="Watson M."/>
            <person name="Adriaenssens E.M."/>
            <person name="Foster-Nyarko E."/>
            <person name="Jarju S."/>
            <person name="Secka A."/>
            <person name="Antonio M."/>
            <person name="Oren A."/>
            <person name="Chaudhuri R.R."/>
            <person name="La Ragione R."/>
            <person name="Hildebrand F."/>
            <person name="Pallen M.J."/>
        </authorList>
    </citation>
    <scope>NUCLEOTIDE SEQUENCE</scope>
    <source>
        <strain evidence="1">B1-16210</strain>
    </source>
</reference>
<dbReference type="AlphaFoldDB" id="A0A940DFV1"/>
<dbReference type="PROSITE" id="PS51257">
    <property type="entry name" value="PROKAR_LIPOPROTEIN"/>
    <property type="match status" value="1"/>
</dbReference>
<name>A0A940DFV1_9PROT</name>
<gene>
    <name evidence="1" type="ORF">IAC77_00120</name>
</gene>
<evidence type="ECO:0000313" key="1">
    <source>
        <dbReference type="EMBL" id="MBO8406856.1"/>
    </source>
</evidence>
<protein>
    <recommendedName>
        <fullName evidence="3">Lipoprotein</fullName>
    </recommendedName>
</protein>
<comment type="caution">
    <text evidence="1">The sequence shown here is derived from an EMBL/GenBank/DDBJ whole genome shotgun (WGS) entry which is preliminary data.</text>
</comment>